<proteinExistence type="inferred from homology"/>
<reference evidence="11" key="1">
    <citation type="submission" date="2021-02" db="EMBL/GenBank/DDBJ databases">
        <authorList>
            <person name="Nowell W R."/>
        </authorList>
    </citation>
    <scope>NUCLEOTIDE SEQUENCE</scope>
</reference>
<dbReference type="EC" id="2.4.2.31" evidence="10"/>
<dbReference type="PANTHER" id="PTHR10339:SF25">
    <property type="entry name" value="SECRETED EXOENZYME S"/>
    <property type="match status" value="1"/>
</dbReference>
<dbReference type="InterPro" id="IPR000768">
    <property type="entry name" value="ART"/>
</dbReference>
<dbReference type="Pfam" id="PF01129">
    <property type="entry name" value="ART"/>
    <property type="match status" value="1"/>
</dbReference>
<dbReference type="Gene3D" id="3.90.176.10">
    <property type="entry name" value="Toxin ADP-ribosyltransferase, Chain A, domain 1"/>
    <property type="match status" value="1"/>
</dbReference>
<evidence type="ECO:0000256" key="5">
    <source>
        <dbReference type="ARBA" id="ARBA00022676"/>
    </source>
</evidence>
<keyword evidence="4" id="KW-0800">Toxin</keyword>
<dbReference type="SUPFAM" id="SSF56399">
    <property type="entry name" value="ADP-ribosylation"/>
    <property type="match status" value="1"/>
</dbReference>
<feature type="non-terminal residue" evidence="11">
    <location>
        <position position="208"/>
    </location>
</feature>
<evidence type="ECO:0000256" key="3">
    <source>
        <dbReference type="ARBA" id="ARBA00022525"/>
    </source>
</evidence>
<keyword evidence="7" id="KW-0548">Nucleotidyltransferase</keyword>
<keyword evidence="8" id="KW-0843">Virulence</keyword>
<dbReference type="GO" id="GO:0090729">
    <property type="term" value="F:toxin activity"/>
    <property type="evidence" value="ECO:0007669"/>
    <property type="project" value="UniProtKB-KW"/>
</dbReference>
<dbReference type="PROSITE" id="PS51996">
    <property type="entry name" value="TR_MART"/>
    <property type="match status" value="1"/>
</dbReference>
<comment type="subcellular location">
    <subcellularLocation>
        <location evidence="1">Secreted</location>
    </subcellularLocation>
</comment>
<dbReference type="AlphaFoldDB" id="A0A815NZG7"/>
<comment type="catalytic activity">
    <reaction evidence="9 10">
        <text>L-arginyl-[protein] + NAD(+) = N(omega)-(ADP-D-ribosyl)-L-arginyl-[protein] + nicotinamide + H(+)</text>
        <dbReference type="Rhea" id="RHEA:19149"/>
        <dbReference type="Rhea" id="RHEA-COMP:10532"/>
        <dbReference type="Rhea" id="RHEA-COMP:15087"/>
        <dbReference type="ChEBI" id="CHEBI:15378"/>
        <dbReference type="ChEBI" id="CHEBI:17154"/>
        <dbReference type="ChEBI" id="CHEBI:29965"/>
        <dbReference type="ChEBI" id="CHEBI:57540"/>
        <dbReference type="ChEBI" id="CHEBI:142554"/>
        <dbReference type="EC" id="2.4.2.31"/>
    </reaction>
</comment>
<dbReference type="GO" id="GO:0016779">
    <property type="term" value="F:nucleotidyltransferase activity"/>
    <property type="evidence" value="ECO:0007669"/>
    <property type="project" value="UniProtKB-KW"/>
</dbReference>
<evidence type="ECO:0000256" key="2">
    <source>
        <dbReference type="ARBA" id="ARBA00009558"/>
    </source>
</evidence>
<gene>
    <name evidence="11" type="ORF">JYZ213_LOCUS40230</name>
</gene>
<dbReference type="InterPro" id="IPR050999">
    <property type="entry name" value="ADP-ribosyltransferase_ARG"/>
</dbReference>
<organism evidence="11 12">
    <name type="scientific">Adineta steineri</name>
    <dbReference type="NCBI Taxonomy" id="433720"/>
    <lineage>
        <taxon>Eukaryota</taxon>
        <taxon>Metazoa</taxon>
        <taxon>Spiralia</taxon>
        <taxon>Gnathifera</taxon>
        <taxon>Rotifera</taxon>
        <taxon>Eurotatoria</taxon>
        <taxon>Bdelloidea</taxon>
        <taxon>Adinetida</taxon>
        <taxon>Adinetidae</taxon>
        <taxon>Adineta</taxon>
    </lineage>
</organism>
<evidence type="ECO:0000256" key="1">
    <source>
        <dbReference type="ARBA" id="ARBA00004613"/>
    </source>
</evidence>
<evidence type="ECO:0000256" key="9">
    <source>
        <dbReference type="ARBA" id="ARBA00047597"/>
    </source>
</evidence>
<dbReference type="Proteomes" id="UP000663845">
    <property type="component" value="Unassembled WGS sequence"/>
</dbReference>
<keyword evidence="10" id="KW-0521">NADP</keyword>
<evidence type="ECO:0000256" key="8">
    <source>
        <dbReference type="ARBA" id="ARBA00023026"/>
    </source>
</evidence>
<accession>A0A815NZG7</accession>
<keyword evidence="5 10" id="KW-0328">Glycosyltransferase</keyword>
<keyword evidence="10" id="KW-0520">NAD</keyword>
<sequence>MSSLGHRLTDIELENKRLSACLGYTTWKLLSLEEAMNELQDCLQEVNFLVKLAKNYCAYPNKHNLTEDESAAIHIYTIELPHDSSVYRILNQALRAKDRSKVLPWFGYLKLLDSAISKLQKFKGIVWRGIDEDVTMNFKKGQKITWWGISSCSTSIDVISSFLNKSSSRTLFYIECLNGINISSYTCYPNENEVIFMPGTKFVVSDSF</sequence>
<dbReference type="EMBL" id="CAJNOG010001431">
    <property type="protein sequence ID" value="CAF1442898.1"/>
    <property type="molecule type" value="Genomic_DNA"/>
</dbReference>
<comment type="caution">
    <text evidence="11">The sequence shown here is derived from an EMBL/GenBank/DDBJ whole genome shotgun (WGS) entry which is preliminary data.</text>
</comment>
<keyword evidence="6 10" id="KW-0808">Transferase</keyword>
<protein>
    <recommendedName>
        <fullName evidence="10">NAD(P)(+)--arginine ADP-ribosyltransferase</fullName>
        <ecNumber evidence="10">2.4.2.31</ecNumber>
    </recommendedName>
    <alternativeName>
        <fullName evidence="10">Mono(ADP-ribosyl)transferase</fullName>
    </alternativeName>
</protein>
<keyword evidence="3" id="KW-0964">Secreted</keyword>
<evidence type="ECO:0000313" key="12">
    <source>
        <dbReference type="Proteomes" id="UP000663845"/>
    </source>
</evidence>
<dbReference type="PANTHER" id="PTHR10339">
    <property type="entry name" value="ADP-RIBOSYLTRANSFERASE"/>
    <property type="match status" value="1"/>
</dbReference>
<evidence type="ECO:0000256" key="6">
    <source>
        <dbReference type="ARBA" id="ARBA00022679"/>
    </source>
</evidence>
<evidence type="ECO:0000313" key="11">
    <source>
        <dbReference type="EMBL" id="CAF1442898.1"/>
    </source>
</evidence>
<dbReference type="GO" id="GO:0106274">
    <property type="term" value="F:NAD+-protein-arginine ADP-ribosyltransferase activity"/>
    <property type="evidence" value="ECO:0007669"/>
    <property type="project" value="UniProtKB-EC"/>
</dbReference>
<evidence type="ECO:0000256" key="7">
    <source>
        <dbReference type="ARBA" id="ARBA00022695"/>
    </source>
</evidence>
<dbReference type="GO" id="GO:0003950">
    <property type="term" value="F:NAD+ poly-ADP-ribosyltransferase activity"/>
    <property type="evidence" value="ECO:0007669"/>
    <property type="project" value="TreeGrafter"/>
</dbReference>
<name>A0A815NZG7_9BILA</name>
<evidence type="ECO:0000256" key="10">
    <source>
        <dbReference type="RuleBase" id="RU361228"/>
    </source>
</evidence>
<dbReference type="GO" id="GO:0005576">
    <property type="term" value="C:extracellular region"/>
    <property type="evidence" value="ECO:0007669"/>
    <property type="project" value="UniProtKB-SubCell"/>
</dbReference>
<evidence type="ECO:0000256" key="4">
    <source>
        <dbReference type="ARBA" id="ARBA00022656"/>
    </source>
</evidence>
<comment type="similarity">
    <text evidence="2 10">Belongs to the Arg-specific ADP-ribosyltransferase family.</text>
</comment>